<organism evidence="12 13">
    <name type="scientific">Dissulfuribacter thermophilus</name>
    <dbReference type="NCBI Taxonomy" id="1156395"/>
    <lineage>
        <taxon>Bacteria</taxon>
        <taxon>Pseudomonadati</taxon>
        <taxon>Thermodesulfobacteriota</taxon>
        <taxon>Dissulfuribacteria</taxon>
        <taxon>Dissulfuribacterales</taxon>
        <taxon>Dissulfuribacteraceae</taxon>
        <taxon>Dissulfuribacter</taxon>
    </lineage>
</organism>
<evidence type="ECO:0000256" key="11">
    <source>
        <dbReference type="HAMAP-Rule" id="MF_02079"/>
    </source>
</evidence>
<feature type="transmembrane region" description="Helical" evidence="11">
    <location>
        <begin position="20"/>
        <end position="40"/>
    </location>
</feature>
<accession>A0A1B9F6X2</accession>
<evidence type="ECO:0000256" key="4">
    <source>
        <dbReference type="ARBA" id="ARBA00022679"/>
    </source>
</evidence>
<keyword evidence="9 11" id="KW-0472">Membrane</keyword>
<evidence type="ECO:0000256" key="6">
    <source>
        <dbReference type="ARBA" id="ARBA00022960"/>
    </source>
</evidence>
<keyword evidence="3 11" id="KW-0328">Glycosyltransferase</keyword>
<feature type="transmembrane region" description="Helical" evidence="11">
    <location>
        <begin position="188"/>
        <end position="206"/>
    </location>
</feature>
<sequence length="372" mass="41629">MIERQNSMLNRFGIIKSIDWVLLGALFLIMGLGILNLYSASVVAHSPFYLKQIIWCVLGTLLMLMICLVDYRTIALYADIQFWSITGLLMLVLLVGRSAGGSQRWLDLGFFNLQPSEFAKIIMVIVFSKYFYENDKPIYGFKDLIKPAFFAAIPCLLILKQPDLGTAVMILMVLGTMVLVAKIRWSTFVTIFVVIASALPLVWKYLKPYQKRRIMTFLDPENDPFGSGYHIIQSKVAIGSGGLWGKGFMKGTQAHLSFLPEVHTDFAFSLWGEEWGFAGALFLVLLYAIVVYRGLKIAFESNERLGSFLAVGVTAMFFWQAVVNINMVIGLMPVVGVPLPLFSYGGSSVIVTLMGMGILLGVGSRKYFFHRK</sequence>
<evidence type="ECO:0000256" key="7">
    <source>
        <dbReference type="ARBA" id="ARBA00022984"/>
    </source>
</evidence>
<comment type="caution">
    <text evidence="12">The sequence shown here is derived from an EMBL/GenBank/DDBJ whole genome shotgun (WGS) entry which is preliminary data.</text>
</comment>
<dbReference type="STRING" id="1156395.DBT_1038"/>
<evidence type="ECO:0000256" key="5">
    <source>
        <dbReference type="ARBA" id="ARBA00022692"/>
    </source>
</evidence>
<feature type="transmembrane region" description="Helical" evidence="11">
    <location>
        <begin position="341"/>
        <end position="362"/>
    </location>
</feature>
<evidence type="ECO:0000256" key="10">
    <source>
        <dbReference type="ARBA" id="ARBA00023316"/>
    </source>
</evidence>
<keyword evidence="13" id="KW-1185">Reference proteome</keyword>
<dbReference type="InterPro" id="IPR001182">
    <property type="entry name" value="FtsW/RodA"/>
</dbReference>
<keyword evidence="5 11" id="KW-0812">Transmembrane</keyword>
<dbReference type="HAMAP" id="MF_02079">
    <property type="entry name" value="PGT_RodA"/>
    <property type="match status" value="1"/>
</dbReference>
<keyword evidence="4 11" id="KW-0808">Transferase</keyword>
<dbReference type="GO" id="GO:0051301">
    <property type="term" value="P:cell division"/>
    <property type="evidence" value="ECO:0007669"/>
    <property type="project" value="InterPro"/>
</dbReference>
<evidence type="ECO:0000256" key="2">
    <source>
        <dbReference type="ARBA" id="ARBA00022475"/>
    </source>
</evidence>
<evidence type="ECO:0000313" key="12">
    <source>
        <dbReference type="EMBL" id="OCC15687.1"/>
    </source>
</evidence>
<evidence type="ECO:0000256" key="8">
    <source>
        <dbReference type="ARBA" id="ARBA00022989"/>
    </source>
</evidence>
<dbReference type="GO" id="GO:0008955">
    <property type="term" value="F:peptidoglycan glycosyltransferase activity"/>
    <property type="evidence" value="ECO:0007669"/>
    <property type="project" value="UniProtKB-UniRule"/>
</dbReference>
<dbReference type="EMBL" id="MAGO01000004">
    <property type="protein sequence ID" value="OCC15687.1"/>
    <property type="molecule type" value="Genomic_DNA"/>
</dbReference>
<feature type="transmembrane region" description="Helical" evidence="11">
    <location>
        <begin position="76"/>
        <end position="95"/>
    </location>
</feature>
<dbReference type="EC" id="2.4.99.28" evidence="11"/>
<comment type="similarity">
    <text evidence="11">Belongs to the SEDS family. MrdB/RodA subfamily.</text>
</comment>
<keyword evidence="2 11" id="KW-1003">Cell membrane</keyword>
<dbReference type="InterPro" id="IPR011923">
    <property type="entry name" value="RodA/MrdB"/>
</dbReference>
<gene>
    <name evidence="11" type="primary">rodA</name>
    <name evidence="12" type="ORF">DBT_1038</name>
</gene>
<dbReference type="Proteomes" id="UP000093080">
    <property type="component" value="Unassembled WGS sequence"/>
</dbReference>
<dbReference type="InterPro" id="IPR018365">
    <property type="entry name" value="Cell_cycle_FtsW-rel_CS"/>
</dbReference>
<feature type="transmembrane region" description="Helical" evidence="11">
    <location>
        <begin position="307"/>
        <end position="329"/>
    </location>
</feature>
<dbReference type="GO" id="GO:0008360">
    <property type="term" value="P:regulation of cell shape"/>
    <property type="evidence" value="ECO:0007669"/>
    <property type="project" value="UniProtKB-KW"/>
</dbReference>
<reference evidence="12 13" key="1">
    <citation type="submission" date="2016-06" db="EMBL/GenBank/DDBJ databases">
        <title>Respiratory ammonification of nitrate coupled to the oxidation of elemental sulfur in deep-sea autotrophic thermophilic bacteria.</title>
        <authorList>
            <person name="Slobodkina G.B."/>
            <person name="Mardanov A.V."/>
            <person name="Ravin N.V."/>
            <person name="Frolova A.A."/>
            <person name="Viryasiv M.B."/>
            <person name="Chernyh N.A."/>
            <person name="Bonch-Osmolovskaya E.A."/>
            <person name="Slobodkin A.I."/>
        </authorList>
    </citation>
    <scope>NUCLEOTIDE SEQUENCE [LARGE SCALE GENOMIC DNA]</scope>
    <source>
        <strain evidence="12 13">S69</strain>
    </source>
</reference>
<name>A0A1B9F6X2_9BACT</name>
<evidence type="ECO:0000313" key="13">
    <source>
        <dbReference type="Proteomes" id="UP000093080"/>
    </source>
</evidence>
<dbReference type="PANTHER" id="PTHR30474">
    <property type="entry name" value="CELL CYCLE PROTEIN"/>
    <property type="match status" value="1"/>
</dbReference>
<evidence type="ECO:0000256" key="9">
    <source>
        <dbReference type="ARBA" id="ARBA00023136"/>
    </source>
</evidence>
<comment type="function">
    <text evidence="11">Peptidoglycan polymerase that is essential for cell wall elongation.</text>
</comment>
<dbReference type="PATRIC" id="fig|1156395.6.peg.1055"/>
<keyword evidence="8 11" id="KW-1133">Transmembrane helix</keyword>
<feature type="transmembrane region" description="Helical" evidence="11">
    <location>
        <begin position="275"/>
        <end position="295"/>
    </location>
</feature>
<dbReference type="GO" id="GO:0071555">
    <property type="term" value="P:cell wall organization"/>
    <property type="evidence" value="ECO:0007669"/>
    <property type="project" value="UniProtKB-KW"/>
</dbReference>
<keyword evidence="6 11" id="KW-0133">Cell shape</keyword>
<dbReference type="Pfam" id="PF01098">
    <property type="entry name" value="FTSW_RODA_SPOVE"/>
    <property type="match status" value="1"/>
</dbReference>
<dbReference type="RefSeq" id="WP_279614775.1">
    <property type="nucleotide sequence ID" value="NZ_MAGO01000004.1"/>
</dbReference>
<feature type="transmembrane region" description="Helical" evidence="11">
    <location>
        <begin position="165"/>
        <end position="181"/>
    </location>
</feature>
<comment type="catalytic activity">
    <reaction evidence="11">
        <text>[GlcNAc-(1-&gt;4)-Mur2Ac(oyl-L-Ala-gamma-D-Glu-L-Lys-D-Ala-D-Ala)](n)-di-trans,octa-cis-undecaprenyl diphosphate + beta-D-GlcNAc-(1-&gt;4)-Mur2Ac(oyl-L-Ala-gamma-D-Glu-L-Lys-D-Ala-D-Ala)-di-trans,octa-cis-undecaprenyl diphosphate = [GlcNAc-(1-&gt;4)-Mur2Ac(oyl-L-Ala-gamma-D-Glu-L-Lys-D-Ala-D-Ala)](n+1)-di-trans,octa-cis-undecaprenyl diphosphate + di-trans,octa-cis-undecaprenyl diphosphate + H(+)</text>
        <dbReference type="Rhea" id="RHEA:23708"/>
        <dbReference type="Rhea" id="RHEA-COMP:9602"/>
        <dbReference type="Rhea" id="RHEA-COMP:9603"/>
        <dbReference type="ChEBI" id="CHEBI:15378"/>
        <dbReference type="ChEBI" id="CHEBI:58405"/>
        <dbReference type="ChEBI" id="CHEBI:60033"/>
        <dbReference type="ChEBI" id="CHEBI:78435"/>
        <dbReference type="EC" id="2.4.99.28"/>
    </reaction>
</comment>
<keyword evidence="10 11" id="KW-0961">Cell wall biogenesis/degradation</keyword>
<dbReference type="GO" id="GO:0009252">
    <property type="term" value="P:peptidoglycan biosynthetic process"/>
    <property type="evidence" value="ECO:0007669"/>
    <property type="project" value="UniProtKB-UniRule"/>
</dbReference>
<evidence type="ECO:0000256" key="3">
    <source>
        <dbReference type="ARBA" id="ARBA00022676"/>
    </source>
</evidence>
<dbReference type="PROSITE" id="PS00428">
    <property type="entry name" value="FTSW_RODA_SPOVE"/>
    <property type="match status" value="1"/>
</dbReference>
<dbReference type="GO" id="GO:0005886">
    <property type="term" value="C:plasma membrane"/>
    <property type="evidence" value="ECO:0007669"/>
    <property type="project" value="UniProtKB-SubCell"/>
</dbReference>
<feature type="transmembrane region" description="Helical" evidence="11">
    <location>
        <begin position="52"/>
        <end position="69"/>
    </location>
</feature>
<protein>
    <recommendedName>
        <fullName evidence="11">Peptidoglycan glycosyltransferase RodA</fullName>
        <shortName evidence="11">PGT</shortName>
        <ecNumber evidence="11">2.4.99.28</ecNumber>
    </recommendedName>
    <alternativeName>
        <fullName evidence="11">Cell elongation protein RodA</fullName>
    </alternativeName>
    <alternativeName>
        <fullName evidence="11">Cell wall polymerase</fullName>
    </alternativeName>
    <alternativeName>
        <fullName evidence="11">Peptidoglycan polymerase</fullName>
        <shortName evidence="11">PG polymerase</shortName>
    </alternativeName>
</protein>
<keyword evidence="7 11" id="KW-0573">Peptidoglycan synthesis</keyword>
<dbReference type="PANTHER" id="PTHR30474:SF1">
    <property type="entry name" value="PEPTIDOGLYCAN GLYCOSYLTRANSFERASE MRDB"/>
    <property type="match status" value="1"/>
</dbReference>
<proteinExistence type="inferred from homology"/>
<comment type="subcellular location">
    <subcellularLocation>
        <location evidence="11">Cell membrane</location>
        <topology evidence="11">Multi-pass membrane protein</topology>
    </subcellularLocation>
    <subcellularLocation>
        <location evidence="1">Membrane</location>
        <topology evidence="1">Multi-pass membrane protein</topology>
    </subcellularLocation>
</comment>
<comment type="pathway">
    <text evidence="11">Cell wall biogenesis; peptidoglycan biosynthesis.</text>
</comment>
<dbReference type="UniPathway" id="UPA00219"/>
<dbReference type="GO" id="GO:0015648">
    <property type="term" value="F:lipid-linked peptidoglycan transporter activity"/>
    <property type="evidence" value="ECO:0007669"/>
    <property type="project" value="TreeGrafter"/>
</dbReference>
<evidence type="ECO:0000256" key="1">
    <source>
        <dbReference type="ARBA" id="ARBA00004141"/>
    </source>
</evidence>
<dbReference type="NCBIfam" id="TIGR02210">
    <property type="entry name" value="rodA_shape"/>
    <property type="match status" value="1"/>
</dbReference>
<dbReference type="AlphaFoldDB" id="A0A1B9F6X2"/>
<dbReference type="GO" id="GO:0032153">
    <property type="term" value="C:cell division site"/>
    <property type="evidence" value="ECO:0007669"/>
    <property type="project" value="TreeGrafter"/>
</dbReference>